<evidence type="ECO:0000313" key="1">
    <source>
        <dbReference type="EMBL" id="PJE96773.1"/>
    </source>
</evidence>
<dbReference type="AlphaFoldDB" id="A0A2M8LXS9"/>
<name>A0A2M8LXS9_9ACTN</name>
<sequence>MRAMVLDLAPRQFAVVQTWEVGDGEQDGCVAAWGVAYEDGSAEVVSTDGVRRFGLASPERAVRWFGVKKEGVAARLVWLAAPDRTTA</sequence>
<dbReference type="EMBL" id="PGGW01000057">
    <property type="protein sequence ID" value="PJE96773.1"/>
    <property type="molecule type" value="Genomic_DNA"/>
</dbReference>
<gene>
    <name evidence="1" type="ORF">CUT44_16960</name>
</gene>
<protein>
    <submittedName>
        <fullName evidence="1">Uncharacterized protein</fullName>
    </submittedName>
</protein>
<evidence type="ECO:0000313" key="2">
    <source>
        <dbReference type="Proteomes" id="UP000230407"/>
    </source>
</evidence>
<accession>A0A2M8LXS9</accession>
<keyword evidence="2" id="KW-1185">Reference proteome</keyword>
<comment type="caution">
    <text evidence="1">The sequence shown here is derived from an EMBL/GenBank/DDBJ whole genome shotgun (WGS) entry which is preliminary data.</text>
</comment>
<organism evidence="1 2">
    <name type="scientific">Streptomyces carminius</name>
    <dbReference type="NCBI Taxonomy" id="2665496"/>
    <lineage>
        <taxon>Bacteria</taxon>
        <taxon>Bacillati</taxon>
        <taxon>Actinomycetota</taxon>
        <taxon>Actinomycetes</taxon>
        <taxon>Kitasatosporales</taxon>
        <taxon>Streptomycetaceae</taxon>
        <taxon>Streptomyces</taxon>
    </lineage>
</organism>
<dbReference type="Proteomes" id="UP000230407">
    <property type="component" value="Unassembled WGS sequence"/>
</dbReference>
<reference evidence="1 2" key="1">
    <citation type="submission" date="2017-11" db="EMBL/GenBank/DDBJ databases">
        <title>Streptomyces carmine sp. nov., a novel actinomycete isolated from Sophora alopecuroides in Xinjiang, China.</title>
        <authorList>
            <person name="Wang Y."/>
            <person name="Luo X."/>
            <person name="Wan C."/>
            <person name="Zhang L."/>
        </authorList>
    </citation>
    <scope>NUCLEOTIDE SEQUENCE [LARGE SCALE GENOMIC DNA]</scope>
    <source>
        <strain evidence="1 2">TRM SA0054</strain>
    </source>
</reference>
<proteinExistence type="predicted"/>